<feature type="compositionally biased region" description="Polar residues" evidence="1">
    <location>
        <begin position="1"/>
        <end position="34"/>
    </location>
</feature>
<evidence type="ECO:0000256" key="1">
    <source>
        <dbReference type="SAM" id="MobiDB-lite"/>
    </source>
</evidence>
<keyword evidence="3" id="KW-1185">Reference proteome</keyword>
<dbReference type="EMBL" id="JASCZI010003841">
    <property type="protein sequence ID" value="MED6116964.1"/>
    <property type="molecule type" value="Genomic_DNA"/>
</dbReference>
<evidence type="ECO:0000313" key="2">
    <source>
        <dbReference type="EMBL" id="MED6116964.1"/>
    </source>
</evidence>
<feature type="region of interest" description="Disordered" evidence="1">
    <location>
        <begin position="1"/>
        <end position="39"/>
    </location>
</feature>
<accession>A0ABU6QY31</accession>
<gene>
    <name evidence="2" type="ORF">PIB30_105341</name>
</gene>
<organism evidence="2 3">
    <name type="scientific">Stylosanthes scabra</name>
    <dbReference type="NCBI Taxonomy" id="79078"/>
    <lineage>
        <taxon>Eukaryota</taxon>
        <taxon>Viridiplantae</taxon>
        <taxon>Streptophyta</taxon>
        <taxon>Embryophyta</taxon>
        <taxon>Tracheophyta</taxon>
        <taxon>Spermatophyta</taxon>
        <taxon>Magnoliopsida</taxon>
        <taxon>eudicotyledons</taxon>
        <taxon>Gunneridae</taxon>
        <taxon>Pentapetalae</taxon>
        <taxon>rosids</taxon>
        <taxon>fabids</taxon>
        <taxon>Fabales</taxon>
        <taxon>Fabaceae</taxon>
        <taxon>Papilionoideae</taxon>
        <taxon>50 kb inversion clade</taxon>
        <taxon>dalbergioids sensu lato</taxon>
        <taxon>Dalbergieae</taxon>
        <taxon>Pterocarpus clade</taxon>
        <taxon>Stylosanthes</taxon>
    </lineage>
</organism>
<feature type="non-terminal residue" evidence="2">
    <location>
        <position position="106"/>
    </location>
</feature>
<proteinExistence type="predicted"/>
<reference evidence="2 3" key="1">
    <citation type="journal article" date="2023" name="Plants (Basel)">
        <title>Bridging the Gap: Combining Genomics and Transcriptomics Approaches to Understand Stylosanthes scabra, an Orphan Legume from the Brazilian Caatinga.</title>
        <authorList>
            <person name="Ferreira-Neto J.R.C."/>
            <person name="da Silva M.D."/>
            <person name="Binneck E."/>
            <person name="de Melo N.F."/>
            <person name="da Silva R.H."/>
            <person name="de Melo A.L.T.M."/>
            <person name="Pandolfi V."/>
            <person name="Bustamante F.O."/>
            <person name="Brasileiro-Vidal A.C."/>
            <person name="Benko-Iseppon A.M."/>
        </authorList>
    </citation>
    <scope>NUCLEOTIDE SEQUENCE [LARGE SCALE GENOMIC DNA]</scope>
    <source>
        <tissue evidence="2">Leaves</tissue>
    </source>
</reference>
<name>A0ABU6QY31_9FABA</name>
<protein>
    <submittedName>
        <fullName evidence="2">Uncharacterized protein</fullName>
    </submittedName>
</protein>
<comment type="caution">
    <text evidence="2">The sequence shown here is derived from an EMBL/GenBank/DDBJ whole genome shotgun (WGS) entry which is preliminary data.</text>
</comment>
<sequence>MSTTLSTPVIHNFDSPANASNGINSDDSRQSAPVATSGFKKERVSFRDKLVGGSTSNSSELGAGLEGELLGTVRGKQGDPIPPSVTFTDETVNVFSKPFQEAIVIK</sequence>
<evidence type="ECO:0000313" key="3">
    <source>
        <dbReference type="Proteomes" id="UP001341840"/>
    </source>
</evidence>
<dbReference type="Proteomes" id="UP001341840">
    <property type="component" value="Unassembled WGS sequence"/>
</dbReference>